<evidence type="ECO:0000256" key="2">
    <source>
        <dbReference type="ARBA" id="ARBA00011081"/>
    </source>
</evidence>
<feature type="binding site" evidence="11">
    <location>
        <position position="179"/>
    </location>
    <ligand>
        <name>thiamine diphosphate</name>
        <dbReference type="ChEBI" id="CHEBI:58937"/>
    </ligand>
</feature>
<evidence type="ECO:0000256" key="11">
    <source>
        <dbReference type="HAMAP-Rule" id="MF_00315"/>
    </source>
</evidence>
<organism evidence="13 14">
    <name type="scientific">Rubrivivax gelatinosus (strain NBRC 100245 / IL144)</name>
    <dbReference type="NCBI Taxonomy" id="983917"/>
    <lineage>
        <taxon>Bacteria</taxon>
        <taxon>Pseudomonadati</taxon>
        <taxon>Pseudomonadota</taxon>
        <taxon>Betaproteobacteria</taxon>
        <taxon>Burkholderiales</taxon>
        <taxon>Sphaerotilaceae</taxon>
        <taxon>Rubrivivax</taxon>
    </lineage>
</organism>
<dbReference type="Gene3D" id="3.40.50.970">
    <property type="match status" value="2"/>
</dbReference>
<evidence type="ECO:0000256" key="9">
    <source>
        <dbReference type="ARBA" id="ARBA00023229"/>
    </source>
</evidence>
<feature type="binding site" evidence="11">
    <location>
        <begin position="115"/>
        <end position="117"/>
    </location>
    <ligand>
        <name>thiamine diphosphate</name>
        <dbReference type="ChEBI" id="CHEBI:58937"/>
    </ligand>
</feature>
<dbReference type="CDD" id="cd07033">
    <property type="entry name" value="TPP_PYR_DXS_TK_like"/>
    <property type="match status" value="1"/>
</dbReference>
<keyword evidence="14" id="KW-1185">Reference proteome</keyword>
<keyword evidence="9 11" id="KW-0414">Isoprene biosynthesis</keyword>
<dbReference type="GO" id="GO:0016114">
    <property type="term" value="P:terpenoid biosynthetic process"/>
    <property type="evidence" value="ECO:0007669"/>
    <property type="project" value="UniProtKB-UniRule"/>
</dbReference>
<dbReference type="eggNOG" id="COG1154">
    <property type="taxonomic scope" value="Bacteria"/>
</dbReference>
<dbReference type="GO" id="GO:0008661">
    <property type="term" value="F:1-deoxy-D-xylulose-5-phosphate synthase activity"/>
    <property type="evidence" value="ECO:0007669"/>
    <property type="project" value="UniProtKB-UniRule"/>
</dbReference>
<keyword evidence="7 11" id="KW-0784">Thiamine biosynthesis</keyword>
<dbReference type="Pfam" id="PF02779">
    <property type="entry name" value="Transket_pyr"/>
    <property type="match status" value="1"/>
</dbReference>
<comment type="cofactor">
    <cofactor evidence="11">
        <name>Mg(2+)</name>
        <dbReference type="ChEBI" id="CHEBI:18420"/>
    </cofactor>
    <text evidence="11">Binds 1 Mg(2+) ion per subunit.</text>
</comment>
<proteinExistence type="inferred from homology"/>
<evidence type="ECO:0000256" key="3">
    <source>
        <dbReference type="ARBA" id="ARBA00011738"/>
    </source>
</evidence>
<dbReference type="SUPFAM" id="SSF52518">
    <property type="entry name" value="Thiamin diphosphate-binding fold (THDP-binding)"/>
    <property type="match status" value="2"/>
</dbReference>
<comment type="catalytic activity">
    <reaction evidence="11">
        <text>D-glyceraldehyde 3-phosphate + pyruvate + H(+) = 1-deoxy-D-xylulose 5-phosphate + CO2</text>
        <dbReference type="Rhea" id="RHEA:12605"/>
        <dbReference type="ChEBI" id="CHEBI:15361"/>
        <dbReference type="ChEBI" id="CHEBI:15378"/>
        <dbReference type="ChEBI" id="CHEBI:16526"/>
        <dbReference type="ChEBI" id="CHEBI:57792"/>
        <dbReference type="ChEBI" id="CHEBI:59776"/>
        <dbReference type="EC" id="2.2.1.7"/>
    </reaction>
</comment>
<keyword evidence="8 11" id="KW-0786">Thiamine pyrophosphate</keyword>
<comment type="subunit">
    <text evidence="3 11">Homodimer.</text>
</comment>
<evidence type="ECO:0000256" key="1">
    <source>
        <dbReference type="ARBA" id="ARBA00004980"/>
    </source>
</evidence>
<accession>I0HPS3</accession>
<dbReference type="PROSITE" id="PS00802">
    <property type="entry name" value="TRANSKETOLASE_2"/>
    <property type="match status" value="1"/>
</dbReference>
<keyword evidence="6 11" id="KW-0460">Magnesium</keyword>
<feature type="binding site" evidence="11">
    <location>
        <position position="179"/>
    </location>
    <ligand>
        <name>Mg(2+)</name>
        <dbReference type="ChEBI" id="CHEBI:18420"/>
    </ligand>
</feature>
<evidence type="ECO:0000259" key="12">
    <source>
        <dbReference type="SMART" id="SM00861"/>
    </source>
</evidence>
<evidence type="ECO:0000256" key="5">
    <source>
        <dbReference type="ARBA" id="ARBA00022723"/>
    </source>
</evidence>
<dbReference type="NCBIfam" id="NF003933">
    <property type="entry name" value="PRK05444.2-2"/>
    <property type="match status" value="1"/>
</dbReference>
<dbReference type="PANTHER" id="PTHR43322:SF5">
    <property type="entry name" value="1-DEOXY-D-XYLULOSE-5-PHOSPHATE SYNTHASE, CHLOROPLASTIC"/>
    <property type="match status" value="1"/>
</dbReference>
<dbReference type="HOGENOM" id="CLU_009227_1_4_4"/>
<keyword evidence="5 11" id="KW-0479">Metal-binding</keyword>
<dbReference type="GO" id="GO:0030976">
    <property type="term" value="F:thiamine pyrophosphate binding"/>
    <property type="evidence" value="ECO:0007669"/>
    <property type="project" value="UniProtKB-UniRule"/>
</dbReference>
<dbReference type="UniPathway" id="UPA00064">
    <property type="reaction ID" value="UER00091"/>
</dbReference>
<dbReference type="InterPro" id="IPR020826">
    <property type="entry name" value="Transketolase_BS"/>
</dbReference>
<dbReference type="HAMAP" id="MF_00315">
    <property type="entry name" value="DXP_synth"/>
    <property type="match status" value="1"/>
</dbReference>
<dbReference type="InterPro" id="IPR029061">
    <property type="entry name" value="THDP-binding"/>
</dbReference>
<feature type="binding site" evidence="11">
    <location>
        <begin position="147"/>
        <end position="148"/>
    </location>
    <ligand>
        <name>thiamine diphosphate</name>
        <dbReference type="ChEBI" id="CHEBI:58937"/>
    </ligand>
</feature>
<dbReference type="SMART" id="SM00861">
    <property type="entry name" value="Transket_pyr"/>
    <property type="match status" value="1"/>
</dbReference>
<dbReference type="EMBL" id="AP012320">
    <property type="protein sequence ID" value="BAL95010.1"/>
    <property type="molecule type" value="Genomic_DNA"/>
</dbReference>
<dbReference type="PANTHER" id="PTHR43322">
    <property type="entry name" value="1-D-DEOXYXYLULOSE 5-PHOSPHATE SYNTHASE-RELATED"/>
    <property type="match status" value="1"/>
</dbReference>
<dbReference type="CDD" id="cd02007">
    <property type="entry name" value="TPP_DXS"/>
    <property type="match status" value="1"/>
</dbReference>
<protein>
    <recommendedName>
        <fullName evidence="11">1-deoxy-D-xylulose-5-phosphate synthase</fullName>
        <ecNumber evidence="11">2.2.1.7</ecNumber>
    </recommendedName>
    <alternativeName>
        <fullName evidence="11">1-deoxyxylulose-5-phosphate synthase</fullName>
        <shortName evidence="11">DXP synthase</shortName>
        <shortName evidence="11">DXPS</shortName>
    </alternativeName>
</protein>
<feature type="binding site" evidence="11">
    <location>
        <position position="368"/>
    </location>
    <ligand>
        <name>thiamine diphosphate</name>
        <dbReference type="ChEBI" id="CHEBI:58937"/>
    </ligand>
</feature>
<evidence type="ECO:0000256" key="7">
    <source>
        <dbReference type="ARBA" id="ARBA00022977"/>
    </source>
</evidence>
<dbReference type="EC" id="2.2.1.7" evidence="11"/>
<dbReference type="InterPro" id="IPR049557">
    <property type="entry name" value="Transketolase_CS"/>
</dbReference>
<dbReference type="Proteomes" id="UP000007883">
    <property type="component" value="Chromosome"/>
</dbReference>
<feature type="domain" description="Transketolase-like pyrimidine-binding" evidence="12">
    <location>
        <begin position="317"/>
        <end position="481"/>
    </location>
</feature>
<comment type="similarity">
    <text evidence="2 11">Belongs to the transketolase family. DXPS subfamily.</text>
</comment>
<dbReference type="PROSITE" id="PS00801">
    <property type="entry name" value="TRANSKETOLASE_1"/>
    <property type="match status" value="1"/>
</dbReference>
<feature type="binding site" evidence="11">
    <location>
        <position position="74"/>
    </location>
    <ligand>
        <name>thiamine diphosphate</name>
        <dbReference type="ChEBI" id="CHEBI:58937"/>
    </ligand>
</feature>
<dbReference type="GO" id="GO:0005829">
    <property type="term" value="C:cytosol"/>
    <property type="evidence" value="ECO:0007669"/>
    <property type="project" value="TreeGrafter"/>
</dbReference>
<comment type="function">
    <text evidence="10 11">Catalyzes the acyloin condensation reaction between C atoms 2 and 3 of pyruvate and glyceraldehyde 3-phosphate to yield 1-deoxy-D-xylulose-5-phosphate (DXP).</text>
</comment>
<evidence type="ECO:0000256" key="4">
    <source>
        <dbReference type="ARBA" id="ARBA00022679"/>
    </source>
</evidence>
<keyword evidence="4 11" id="KW-0808">Transferase</keyword>
<dbReference type="PATRIC" id="fig|983917.3.peg.1632"/>
<comment type="cofactor">
    <cofactor evidence="11">
        <name>thiamine diphosphate</name>
        <dbReference type="ChEBI" id="CHEBI:58937"/>
    </cofactor>
    <text evidence="11">Binds 1 thiamine pyrophosphate per subunit.</text>
</comment>
<dbReference type="AlphaFoldDB" id="I0HPS3"/>
<feature type="binding site" evidence="11">
    <location>
        <position position="146"/>
    </location>
    <ligand>
        <name>Mg(2+)</name>
        <dbReference type="ChEBI" id="CHEBI:18420"/>
    </ligand>
</feature>
<dbReference type="GO" id="GO:0009228">
    <property type="term" value="P:thiamine biosynthetic process"/>
    <property type="evidence" value="ECO:0007669"/>
    <property type="project" value="UniProtKB-UniRule"/>
</dbReference>
<dbReference type="NCBIfam" id="TIGR00204">
    <property type="entry name" value="dxs"/>
    <property type="match status" value="1"/>
</dbReference>
<dbReference type="Pfam" id="PF02780">
    <property type="entry name" value="Transketolase_C"/>
    <property type="match status" value="1"/>
</dbReference>
<dbReference type="GO" id="GO:0000287">
    <property type="term" value="F:magnesium ion binding"/>
    <property type="evidence" value="ECO:0007669"/>
    <property type="project" value="UniProtKB-UniRule"/>
</dbReference>
<dbReference type="FunFam" id="3.40.50.920:FF:000002">
    <property type="entry name" value="1-deoxy-D-xylulose-5-phosphate synthase"/>
    <property type="match status" value="1"/>
</dbReference>
<dbReference type="InterPro" id="IPR005477">
    <property type="entry name" value="Dxylulose-5-P_synthase"/>
</dbReference>
<evidence type="ECO:0000256" key="6">
    <source>
        <dbReference type="ARBA" id="ARBA00022842"/>
    </source>
</evidence>
<dbReference type="Pfam" id="PF13292">
    <property type="entry name" value="DXP_synthase_N"/>
    <property type="match status" value="1"/>
</dbReference>
<evidence type="ECO:0000256" key="10">
    <source>
        <dbReference type="ARBA" id="ARBA00055605"/>
    </source>
</evidence>
<dbReference type="KEGG" id="rge:RGE_16690"/>
<dbReference type="InterPro" id="IPR009014">
    <property type="entry name" value="Transketo_C/PFOR_II"/>
</dbReference>
<dbReference type="InterPro" id="IPR005475">
    <property type="entry name" value="Transketolase-like_Pyr-bd"/>
</dbReference>
<evidence type="ECO:0000256" key="8">
    <source>
        <dbReference type="ARBA" id="ARBA00023052"/>
    </source>
</evidence>
<dbReference type="FunFam" id="3.40.50.970:FF:000005">
    <property type="entry name" value="1-deoxy-D-xylulose-5-phosphate synthase"/>
    <property type="match status" value="1"/>
</dbReference>
<dbReference type="InterPro" id="IPR033248">
    <property type="entry name" value="Transketolase_C"/>
</dbReference>
<dbReference type="SUPFAM" id="SSF52922">
    <property type="entry name" value="TK C-terminal domain-like"/>
    <property type="match status" value="1"/>
</dbReference>
<dbReference type="RefSeq" id="WP_014427874.1">
    <property type="nucleotide sequence ID" value="NC_017075.1"/>
</dbReference>
<name>I0HPS3_RUBGI</name>
<evidence type="ECO:0000313" key="14">
    <source>
        <dbReference type="Proteomes" id="UP000007883"/>
    </source>
</evidence>
<dbReference type="STRING" id="983917.RGE_16690"/>
<comment type="pathway">
    <text evidence="1 11">Metabolic intermediate biosynthesis; 1-deoxy-D-xylulose 5-phosphate biosynthesis; 1-deoxy-D-xylulose 5-phosphate from D-glyceraldehyde 3-phosphate and pyruvate: step 1/1.</text>
</comment>
<evidence type="ECO:0000313" key="13">
    <source>
        <dbReference type="EMBL" id="BAL95010.1"/>
    </source>
</evidence>
<dbReference type="Gene3D" id="3.40.50.920">
    <property type="match status" value="1"/>
</dbReference>
<reference evidence="13 14" key="1">
    <citation type="journal article" date="2012" name="J. Bacteriol.">
        <title>Complete genome sequence of phototrophic betaproteobacterium Rubrivivax gelatinosus IL144.</title>
        <authorList>
            <person name="Nagashima S."/>
            <person name="Kamimura A."/>
            <person name="Shimizu T."/>
            <person name="Nakamura-isaki S."/>
            <person name="Aono E."/>
            <person name="Sakamoto K."/>
            <person name="Ichikawa N."/>
            <person name="Nakazawa H."/>
            <person name="Sekine M."/>
            <person name="Yamazaki S."/>
            <person name="Fujita N."/>
            <person name="Shimada K."/>
            <person name="Hanada S."/>
            <person name="Nagashima K.V.P."/>
        </authorList>
    </citation>
    <scope>NUCLEOTIDE SEQUENCE [LARGE SCALE GENOMIC DNA]</scope>
    <source>
        <strain evidence="14">NBRC 100245 / IL144</strain>
    </source>
</reference>
<gene>
    <name evidence="11 13" type="primary">dxs</name>
    <name evidence="13" type="ordered locus">RGE_16690</name>
</gene>
<dbReference type="GO" id="GO:0019288">
    <property type="term" value="P:isopentenyl diphosphate biosynthetic process, methylerythritol 4-phosphate pathway"/>
    <property type="evidence" value="ECO:0007669"/>
    <property type="project" value="TreeGrafter"/>
</dbReference>
<sequence>MSKYLDSIQTPADLRRMSRSDLPGLAREVREFVLNTVSQTGGHLGSNLGTVELTVALHYVFNTPHDRIVWDVGHQTYPHKVLTGRRERMHTLRQLGGIAGFPRRDESEYDTFATGHSSTSISAALGMALAAKQKGEDRKAIAVIGDGSMTAGMAFEALNNAGVPHAGVNADILVVLNDNDMSISPPVGALNKHLARLMSGNFYAAAREGAKAVLKAAPPLFELARRFEEHAKGMVVPGTIFEEFGFNYVGPIDGHDLDALIPTLENLRNKKGPQFLHVVTKKGYGYKMAEADPVKYHAASGRFNPAEGFPKSSGGKPTFTQVFGQWLCDMAEADERLVGITPAMREGSGMVEFHKRFPRRYHDVGIAEQHAVTFAAGLACEGLKPVVAIYSTFLQRAYDQLVHDVALQNLPVVFALDRGGIVGADGPTHAGVYDIAFIRCIPNCALLAPSDENECRQALTTAYRRDQPVAVRYPRGSGCGAEIETGLSEWEWGKGVVRREGQRIAILAFGTLLHPALAAAEKLGATVVDMRFVKPMDEALVLEMARRHEALVTVEEGCVMGGAGSAVLECLAAAGATTPVLQLGIPDRFVEHGDPAKLLSMLGLDAAGIEASIRKRFGSRPALAAVNG</sequence>
<feature type="binding site" evidence="11">
    <location>
        <position position="286"/>
    </location>
    <ligand>
        <name>thiamine diphosphate</name>
        <dbReference type="ChEBI" id="CHEBI:58937"/>
    </ligand>
</feature>